<name>A0A6M3LGR5_9ZZZZ</name>
<dbReference type="AlphaFoldDB" id="A0A6M3LGR5"/>
<sequence length="67" mass="7855">MKHSFSEWESLIPLKIFSAKEVFNDWKEERSKIEDFDSRIDRQPKVEDEILEDDTACPLALNKGGNK</sequence>
<dbReference type="EMBL" id="MT143049">
    <property type="protein sequence ID" value="QJA92228.1"/>
    <property type="molecule type" value="Genomic_DNA"/>
</dbReference>
<protein>
    <submittedName>
        <fullName evidence="1">Uncharacterized protein</fullName>
    </submittedName>
</protein>
<proteinExistence type="predicted"/>
<evidence type="ECO:0000313" key="1">
    <source>
        <dbReference type="EMBL" id="QJA92228.1"/>
    </source>
</evidence>
<organism evidence="1">
    <name type="scientific">viral metagenome</name>
    <dbReference type="NCBI Taxonomy" id="1070528"/>
    <lineage>
        <taxon>unclassified sequences</taxon>
        <taxon>metagenomes</taxon>
        <taxon>organismal metagenomes</taxon>
    </lineage>
</organism>
<accession>A0A6M3LGR5</accession>
<reference evidence="1" key="1">
    <citation type="submission" date="2020-03" db="EMBL/GenBank/DDBJ databases">
        <title>The deep terrestrial virosphere.</title>
        <authorList>
            <person name="Holmfeldt K."/>
            <person name="Nilsson E."/>
            <person name="Simone D."/>
            <person name="Lopez-Fernandez M."/>
            <person name="Wu X."/>
            <person name="de Brujin I."/>
            <person name="Lundin D."/>
            <person name="Andersson A."/>
            <person name="Bertilsson S."/>
            <person name="Dopson M."/>
        </authorList>
    </citation>
    <scope>NUCLEOTIDE SEQUENCE</scope>
    <source>
        <strain evidence="1">MM415B04789</strain>
    </source>
</reference>
<gene>
    <name evidence="1" type="ORF">MM415B04789_0006</name>
</gene>